<feature type="transmembrane region" description="Helical" evidence="2">
    <location>
        <begin position="121"/>
        <end position="141"/>
    </location>
</feature>
<evidence type="ECO:0000313" key="3">
    <source>
        <dbReference type="EMBL" id="MDI3385664.1"/>
    </source>
</evidence>
<gene>
    <name evidence="3" type="ORF">QIS99_05445</name>
</gene>
<dbReference type="EMBL" id="JASCIR010000003">
    <property type="protein sequence ID" value="MDI3385664.1"/>
    <property type="molecule type" value="Genomic_DNA"/>
</dbReference>
<feature type="region of interest" description="Disordered" evidence="1">
    <location>
        <begin position="461"/>
        <end position="543"/>
    </location>
</feature>
<feature type="transmembrane region" description="Helical" evidence="2">
    <location>
        <begin position="393"/>
        <end position="414"/>
    </location>
</feature>
<dbReference type="Proteomes" id="UP001224661">
    <property type="component" value="Unassembled WGS sequence"/>
</dbReference>
<proteinExistence type="predicted"/>
<protein>
    <submittedName>
        <fullName evidence="3">DUF6350 family protein</fullName>
    </submittedName>
</protein>
<comment type="caution">
    <text evidence="3">The sequence shown here is derived from an EMBL/GenBank/DDBJ whole genome shotgun (WGS) entry which is preliminary data.</text>
</comment>
<dbReference type="InterPro" id="IPR045931">
    <property type="entry name" value="DUF6350"/>
</dbReference>
<feature type="transmembrane region" description="Helical" evidence="2">
    <location>
        <begin position="90"/>
        <end position="109"/>
    </location>
</feature>
<dbReference type="RefSeq" id="WP_282511029.1">
    <property type="nucleotide sequence ID" value="NZ_JASCIR010000003.1"/>
</dbReference>
<feature type="region of interest" description="Disordered" evidence="1">
    <location>
        <begin position="181"/>
        <end position="200"/>
    </location>
</feature>
<feature type="transmembrane region" description="Helical" evidence="2">
    <location>
        <begin position="208"/>
        <end position="230"/>
    </location>
</feature>
<feature type="transmembrane region" description="Helical" evidence="2">
    <location>
        <begin position="153"/>
        <end position="173"/>
    </location>
</feature>
<feature type="compositionally biased region" description="Basic and acidic residues" evidence="1">
    <location>
        <begin position="188"/>
        <end position="198"/>
    </location>
</feature>
<evidence type="ECO:0000256" key="2">
    <source>
        <dbReference type="SAM" id="Phobius"/>
    </source>
</evidence>
<feature type="transmembrane region" description="Helical" evidence="2">
    <location>
        <begin position="21"/>
        <end position="49"/>
    </location>
</feature>
<keyword evidence="2" id="KW-0472">Membrane</keyword>
<organism evidence="3 4">
    <name type="scientific">Streptomyces solicavernae</name>
    <dbReference type="NCBI Taxonomy" id="3043614"/>
    <lineage>
        <taxon>Bacteria</taxon>
        <taxon>Bacillati</taxon>
        <taxon>Actinomycetota</taxon>
        <taxon>Actinomycetes</taxon>
        <taxon>Kitasatosporales</taxon>
        <taxon>Streptomycetaceae</taxon>
        <taxon>Streptomyces</taxon>
    </lineage>
</organism>
<name>A0ABT6RML0_9ACTN</name>
<evidence type="ECO:0000313" key="4">
    <source>
        <dbReference type="Proteomes" id="UP001224661"/>
    </source>
</evidence>
<accession>A0ABT6RML0</accession>
<dbReference type="Pfam" id="PF19877">
    <property type="entry name" value="DUF6350"/>
    <property type="match status" value="1"/>
</dbReference>
<feature type="transmembrane region" description="Helical" evidence="2">
    <location>
        <begin position="250"/>
        <end position="268"/>
    </location>
</feature>
<keyword evidence="4" id="KW-1185">Reference proteome</keyword>
<feature type="compositionally biased region" description="Basic and acidic residues" evidence="1">
    <location>
        <begin position="465"/>
        <end position="493"/>
    </location>
</feature>
<keyword evidence="2" id="KW-0812">Transmembrane</keyword>
<evidence type="ECO:0000256" key="1">
    <source>
        <dbReference type="SAM" id="MobiDB-lite"/>
    </source>
</evidence>
<keyword evidence="2" id="KW-1133">Transmembrane helix</keyword>
<reference evidence="3 4" key="1">
    <citation type="submission" date="2023-05" db="EMBL/GenBank/DDBJ databases">
        <title>Draft genome sequence of Streptomyces sp. B-S-A8 isolated from a cave soil in Thailand.</title>
        <authorList>
            <person name="Chamroensaksri N."/>
            <person name="Muangham S."/>
        </authorList>
    </citation>
    <scope>NUCLEOTIDE SEQUENCE [LARGE SCALE GENOMIC DNA]</scope>
    <source>
        <strain evidence="3 4">B-S-A8</strain>
    </source>
</reference>
<feature type="transmembrane region" description="Helical" evidence="2">
    <location>
        <begin position="313"/>
        <end position="331"/>
    </location>
</feature>
<sequence>MPPSAVLGGLARSGRWRRTSALVGAVVGGAVAAGLGLGAFAVLVMAGWISSPYPGSGPDDALHVAAAMWLLAHGADLVRADTLAGGPAPLGVTPLLLVAVPALLLHRAGRDAADTADRPRGALGGVVGGYLAVGALATLFATDGPLRADPLSAALHLTALALLGAAAGVWNAYGRPRGPLPAPLRRLHAPEPRPDGAGRPHPGPAFRAAAAGVLVLVGGGALLVGVSLAVHAQASQTTYLQLSDLWSGRVAVLLLAIALVPNAAVWGASYGLGPGFTLGAGGVAWPGGAPTDPLLPPFPLLAAIPDAGTGTPLTWAACAVGGVCGLTVGWFTARAAAPKSMPDRAWSRGETALTAGLAAVLCGLALALLAALAGGPLGGGALADFGPVWWRTGGAALLWAGLLGTPVALGLRAWRVRSRRARDLWGRVKGVRLRAPRRPGWVRTPGWVRLPRVNVPRVRLWRRRDRQDDPQGEQQNDRQDDPQGEQQNDRQDDQQAGPVAVGRRRWWTPWRAKSGTREGSSAPGFEPYDFTVRPGPGPDPESR</sequence>
<feature type="transmembrane region" description="Helical" evidence="2">
    <location>
        <begin position="352"/>
        <end position="373"/>
    </location>
</feature>